<organism evidence="1 2">
    <name type="scientific">Virgibacillus halodenitrificans</name>
    <name type="common">Bacillus halodenitrificans</name>
    <dbReference type="NCBI Taxonomy" id="1482"/>
    <lineage>
        <taxon>Bacteria</taxon>
        <taxon>Bacillati</taxon>
        <taxon>Bacillota</taxon>
        <taxon>Bacilli</taxon>
        <taxon>Bacillales</taxon>
        <taxon>Bacillaceae</taxon>
        <taxon>Virgibacillus</taxon>
    </lineage>
</organism>
<dbReference type="SUPFAM" id="SSF100985">
    <property type="entry name" value="Sporulation inhibitor Sda"/>
    <property type="match status" value="1"/>
</dbReference>
<evidence type="ECO:0000313" key="2">
    <source>
        <dbReference type="Proteomes" id="UP000621631"/>
    </source>
</evidence>
<reference evidence="1 2" key="1">
    <citation type="submission" date="2020-09" db="EMBL/GenBank/DDBJ databases">
        <title>Draft Genome Sequences of Oil-Oxidizing Bacteria Halomonas titanicae, Marinobacter lutaoensis, and Virgibacillus halodenitrificans Isolated from Highly Saline Environments.</title>
        <authorList>
            <person name="Grouzdev D.S."/>
            <person name="Sokolova D.S."/>
            <person name="Semenova E.M."/>
            <person name="Borzenkov I.A."/>
            <person name="Bidzhieva S.K."/>
            <person name="Poltaraus A.B."/>
            <person name="Nazina T.N."/>
        </authorList>
    </citation>
    <scope>NUCLEOTIDE SEQUENCE [LARGE SCALE GENOMIC DNA]</scope>
    <source>
        <strain evidence="1 2">VKM B-3472D</strain>
    </source>
</reference>
<keyword evidence="2" id="KW-1185">Reference proteome</keyword>
<dbReference type="InterPro" id="IPR015064">
    <property type="entry name" value="Sda"/>
</dbReference>
<dbReference type="GO" id="GO:0004860">
    <property type="term" value="F:protein kinase inhibitor activity"/>
    <property type="evidence" value="ECO:0007669"/>
    <property type="project" value="UniProtKB-KW"/>
</dbReference>
<name>A0ABR7VJ27_VIRHA</name>
<keyword evidence="1" id="KW-0649">Protein kinase inhibitor</keyword>
<protein>
    <submittedName>
        <fullName evidence="1">Sporulation histidine kinase inhibitor Sda</fullName>
    </submittedName>
</protein>
<dbReference type="InterPro" id="IPR036916">
    <property type="entry name" value="Sda_sf"/>
</dbReference>
<comment type="caution">
    <text evidence="1">The sequence shown here is derived from an EMBL/GenBank/DDBJ whole genome shotgun (WGS) entry which is preliminary data.</text>
</comment>
<sequence>MEFLSDKQLADAYKKAFELNLDKDFLHLLQGEINKRKFDSIKKRTICTEVTNK</sequence>
<dbReference type="Pfam" id="PF08970">
    <property type="entry name" value="Sda"/>
    <property type="match status" value="1"/>
</dbReference>
<proteinExistence type="predicted"/>
<accession>A0ABR7VJ27</accession>
<gene>
    <name evidence="1" type="primary">sda</name>
    <name evidence="1" type="ORF">IC602_01510</name>
</gene>
<dbReference type="Proteomes" id="UP000621631">
    <property type="component" value="Unassembled WGS sequence"/>
</dbReference>
<dbReference type="EMBL" id="JACWEZ010000001">
    <property type="protein sequence ID" value="MBD1221286.1"/>
    <property type="molecule type" value="Genomic_DNA"/>
</dbReference>
<evidence type="ECO:0000313" key="1">
    <source>
        <dbReference type="EMBL" id="MBD1221286.1"/>
    </source>
</evidence>
<dbReference type="Gene3D" id="1.10.287.1100">
    <property type="entry name" value="Sporulation inhibitor A"/>
    <property type="match status" value="1"/>
</dbReference>
<dbReference type="RefSeq" id="WP_189776666.1">
    <property type="nucleotide sequence ID" value="NZ_JACWEZ010000001.1"/>
</dbReference>